<feature type="transmembrane region" description="Helical" evidence="5">
    <location>
        <begin position="355"/>
        <end position="379"/>
    </location>
</feature>
<dbReference type="InterPro" id="IPR011701">
    <property type="entry name" value="MFS"/>
</dbReference>
<evidence type="ECO:0000313" key="7">
    <source>
        <dbReference type="EMBL" id="MFB9782850.1"/>
    </source>
</evidence>
<keyword evidence="8" id="KW-1185">Reference proteome</keyword>
<sequence length="425" mass="44884">MHGVVFARRLRHLCHGICTAPPSGRIRNPGPERLFDQCSAGRYGFRGAFLGRFADVYGRRPVLIVALILNTAGLLASALAPTYLVLIASRVLTGIAVGAIATVAVVISQEMTPKARQSLAIGIVLFGYPLGTFIASLGGSTLIGATGGWQGLFWLGVALSALALLATVRLIPETVPFLRKSADQKSQHRATEMAALLELDEDPKANTDVLDRSDSAKDTNVRLLGREFRTVTLLLWGGYPLIAACFFFIGTWTPQLITNATGDAGTGALVGMAISIGMMVGSLVYGYLGLRYLSMQLSWAGAAVAMVALVGFVVFLQGTLAVVLAFVLGMGVYAVQSAYIAFANSVYPVQARAKGYGMMGAVGRVGAVGAPVLAGYAVSIWEAQYLYLAVLLPLALVGLCSVGLFRARRPETAAQYDNNMAPTQT</sequence>
<feature type="domain" description="Major facilitator superfamily (MFS) profile" evidence="6">
    <location>
        <begin position="1"/>
        <end position="410"/>
    </location>
</feature>
<dbReference type="InterPro" id="IPR005829">
    <property type="entry name" value="Sugar_transporter_CS"/>
</dbReference>
<evidence type="ECO:0000259" key="6">
    <source>
        <dbReference type="PROSITE" id="PS50850"/>
    </source>
</evidence>
<evidence type="ECO:0000256" key="3">
    <source>
        <dbReference type="ARBA" id="ARBA00022989"/>
    </source>
</evidence>
<dbReference type="Pfam" id="PF07690">
    <property type="entry name" value="MFS_1"/>
    <property type="match status" value="1"/>
</dbReference>
<name>A0ABV5XK56_9NOCA</name>
<evidence type="ECO:0000256" key="1">
    <source>
        <dbReference type="ARBA" id="ARBA00004651"/>
    </source>
</evidence>
<reference evidence="7 8" key="1">
    <citation type="submission" date="2024-09" db="EMBL/GenBank/DDBJ databases">
        <authorList>
            <person name="Sun Q."/>
            <person name="Mori K."/>
        </authorList>
    </citation>
    <scope>NUCLEOTIDE SEQUENCE [LARGE SCALE GENOMIC DNA]</scope>
    <source>
        <strain evidence="7 8">JCM 11411</strain>
    </source>
</reference>
<keyword evidence="2 5" id="KW-0812">Transmembrane</keyword>
<dbReference type="PANTHER" id="PTHR23508">
    <property type="entry name" value="CARBOXYLIC ACID TRANSPORTER PROTEIN HOMOLOG"/>
    <property type="match status" value="1"/>
</dbReference>
<feature type="transmembrane region" description="Helical" evidence="5">
    <location>
        <begin position="385"/>
        <end position="405"/>
    </location>
</feature>
<dbReference type="Proteomes" id="UP001589587">
    <property type="component" value="Unassembled WGS sequence"/>
</dbReference>
<feature type="transmembrane region" description="Helical" evidence="5">
    <location>
        <begin position="119"/>
        <end position="145"/>
    </location>
</feature>
<feature type="transmembrane region" description="Helical" evidence="5">
    <location>
        <begin position="151"/>
        <end position="171"/>
    </location>
</feature>
<dbReference type="InterPro" id="IPR020846">
    <property type="entry name" value="MFS_dom"/>
</dbReference>
<keyword evidence="4 5" id="KW-0472">Membrane</keyword>
<protein>
    <submittedName>
        <fullName evidence="7">MFS transporter</fullName>
    </submittedName>
</protein>
<organism evidence="7 8">
    <name type="scientific">Rhodococcus baikonurensis</name>
    <dbReference type="NCBI Taxonomy" id="172041"/>
    <lineage>
        <taxon>Bacteria</taxon>
        <taxon>Bacillati</taxon>
        <taxon>Actinomycetota</taxon>
        <taxon>Actinomycetes</taxon>
        <taxon>Mycobacteriales</taxon>
        <taxon>Nocardiaceae</taxon>
        <taxon>Rhodococcus</taxon>
        <taxon>Rhodococcus erythropolis group</taxon>
    </lineage>
</organism>
<feature type="transmembrane region" description="Helical" evidence="5">
    <location>
        <begin position="269"/>
        <end position="290"/>
    </location>
</feature>
<dbReference type="SUPFAM" id="SSF103473">
    <property type="entry name" value="MFS general substrate transporter"/>
    <property type="match status" value="1"/>
</dbReference>
<gene>
    <name evidence="7" type="ORF">ACFFQ6_24380</name>
</gene>
<dbReference type="EMBL" id="JBHMAS010000051">
    <property type="protein sequence ID" value="MFB9782850.1"/>
    <property type="molecule type" value="Genomic_DNA"/>
</dbReference>
<evidence type="ECO:0000256" key="4">
    <source>
        <dbReference type="ARBA" id="ARBA00023136"/>
    </source>
</evidence>
<dbReference type="PROSITE" id="PS00216">
    <property type="entry name" value="SUGAR_TRANSPORT_1"/>
    <property type="match status" value="1"/>
</dbReference>
<feature type="transmembrane region" description="Helical" evidence="5">
    <location>
        <begin position="231"/>
        <end position="249"/>
    </location>
</feature>
<dbReference type="Gene3D" id="1.20.1250.20">
    <property type="entry name" value="MFS general substrate transporter like domains"/>
    <property type="match status" value="1"/>
</dbReference>
<feature type="transmembrane region" description="Helical" evidence="5">
    <location>
        <begin position="297"/>
        <end position="316"/>
    </location>
</feature>
<evidence type="ECO:0000313" key="8">
    <source>
        <dbReference type="Proteomes" id="UP001589587"/>
    </source>
</evidence>
<feature type="transmembrane region" description="Helical" evidence="5">
    <location>
        <begin position="87"/>
        <end position="107"/>
    </location>
</feature>
<feature type="transmembrane region" description="Helical" evidence="5">
    <location>
        <begin position="322"/>
        <end position="343"/>
    </location>
</feature>
<evidence type="ECO:0000256" key="2">
    <source>
        <dbReference type="ARBA" id="ARBA00022692"/>
    </source>
</evidence>
<comment type="caution">
    <text evidence="7">The sequence shown here is derived from an EMBL/GenBank/DDBJ whole genome shotgun (WGS) entry which is preliminary data.</text>
</comment>
<dbReference type="PROSITE" id="PS50850">
    <property type="entry name" value="MFS"/>
    <property type="match status" value="1"/>
</dbReference>
<keyword evidence="3 5" id="KW-1133">Transmembrane helix</keyword>
<evidence type="ECO:0000256" key="5">
    <source>
        <dbReference type="SAM" id="Phobius"/>
    </source>
</evidence>
<dbReference type="PANTHER" id="PTHR23508:SF10">
    <property type="entry name" value="CARBOXYLIC ACID TRANSPORTER PROTEIN HOMOLOG"/>
    <property type="match status" value="1"/>
</dbReference>
<accession>A0ABV5XK56</accession>
<dbReference type="InterPro" id="IPR036259">
    <property type="entry name" value="MFS_trans_sf"/>
</dbReference>
<comment type="subcellular location">
    <subcellularLocation>
        <location evidence="1">Cell membrane</location>
        <topology evidence="1">Multi-pass membrane protein</topology>
    </subcellularLocation>
</comment>
<feature type="transmembrane region" description="Helical" evidence="5">
    <location>
        <begin position="62"/>
        <end position="81"/>
    </location>
</feature>
<proteinExistence type="predicted"/>